<organism evidence="1 2">
    <name type="scientific">Halorientalis brevis</name>
    <dbReference type="NCBI Taxonomy" id="1126241"/>
    <lineage>
        <taxon>Archaea</taxon>
        <taxon>Methanobacteriati</taxon>
        <taxon>Methanobacteriota</taxon>
        <taxon>Stenosarchaea group</taxon>
        <taxon>Halobacteria</taxon>
        <taxon>Halobacteriales</taxon>
        <taxon>Haloarculaceae</taxon>
        <taxon>Halorientalis</taxon>
    </lineage>
</organism>
<name>A0ABD6C9B6_9EURY</name>
<reference evidence="1 2" key="1">
    <citation type="journal article" date="2019" name="Int. J. Syst. Evol. Microbiol.">
        <title>The Global Catalogue of Microorganisms (GCM) 10K type strain sequencing project: providing services to taxonomists for standard genome sequencing and annotation.</title>
        <authorList>
            <consortium name="The Broad Institute Genomics Platform"/>
            <consortium name="The Broad Institute Genome Sequencing Center for Infectious Disease"/>
            <person name="Wu L."/>
            <person name="Ma J."/>
        </authorList>
    </citation>
    <scope>NUCLEOTIDE SEQUENCE [LARGE SCALE GENOMIC DNA]</scope>
    <source>
        <strain evidence="1 2">CGMCC 1.12125</strain>
    </source>
</reference>
<protein>
    <submittedName>
        <fullName evidence="1">Uncharacterized protein</fullName>
    </submittedName>
</protein>
<dbReference type="AlphaFoldDB" id="A0ABD6C9B6"/>
<evidence type="ECO:0000313" key="1">
    <source>
        <dbReference type="EMBL" id="MFD1586409.1"/>
    </source>
</evidence>
<proteinExistence type="predicted"/>
<dbReference type="EMBL" id="JBHUDJ010000002">
    <property type="protein sequence ID" value="MFD1586409.1"/>
    <property type="molecule type" value="Genomic_DNA"/>
</dbReference>
<dbReference type="Proteomes" id="UP001597119">
    <property type="component" value="Unassembled WGS sequence"/>
</dbReference>
<comment type="caution">
    <text evidence="1">The sequence shown here is derived from an EMBL/GenBank/DDBJ whole genome shotgun (WGS) entry which is preliminary data.</text>
</comment>
<dbReference type="InterPro" id="IPR055978">
    <property type="entry name" value="DUF7556"/>
</dbReference>
<dbReference type="RefSeq" id="WP_247379786.1">
    <property type="nucleotide sequence ID" value="NZ_JALLGV010000007.1"/>
</dbReference>
<keyword evidence="2" id="KW-1185">Reference proteome</keyword>
<accession>A0ABD6C9B6</accession>
<evidence type="ECO:0000313" key="2">
    <source>
        <dbReference type="Proteomes" id="UP001597119"/>
    </source>
</evidence>
<gene>
    <name evidence="1" type="ORF">ACFR9U_05410</name>
</gene>
<dbReference type="Pfam" id="PF24433">
    <property type="entry name" value="DUF7556"/>
    <property type="match status" value="1"/>
</dbReference>
<sequence>MAPDAAITEEVAQCEVMGSVDSGEVDQFVLADPSQDDSWMTVALTDAKGLNAWC</sequence>